<dbReference type="GeneID" id="54587344"/>
<dbReference type="RefSeq" id="XP_033678092.1">
    <property type="nucleotide sequence ID" value="XM_033834014.1"/>
</dbReference>
<dbReference type="SUPFAM" id="SSF56112">
    <property type="entry name" value="Protein kinase-like (PK-like)"/>
    <property type="match status" value="1"/>
</dbReference>
<organism evidence="2 3">
    <name type="scientific">Trematosphaeria pertusa</name>
    <dbReference type="NCBI Taxonomy" id="390896"/>
    <lineage>
        <taxon>Eukaryota</taxon>
        <taxon>Fungi</taxon>
        <taxon>Dikarya</taxon>
        <taxon>Ascomycota</taxon>
        <taxon>Pezizomycotina</taxon>
        <taxon>Dothideomycetes</taxon>
        <taxon>Pleosporomycetidae</taxon>
        <taxon>Pleosporales</taxon>
        <taxon>Massarineae</taxon>
        <taxon>Trematosphaeriaceae</taxon>
        <taxon>Trematosphaeria</taxon>
    </lineage>
</organism>
<gene>
    <name evidence="2" type="ORF">BU26DRAFT_570493</name>
</gene>
<proteinExistence type="predicted"/>
<dbReference type="PROSITE" id="PS50011">
    <property type="entry name" value="PROTEIN_KINASE_DOM"/>
    <property type="match status" value="1"/>
</dbReference>
<evidence type="ECO:0000259" key="1">
    <source>
        <dbReference type="PROSITE" id="PS50011"/>
    </source>
</evidence>
<evidence type="ECO:0000313" key="2">
    <source>
        <dbReference type="EMBL" id="KAF2243088.1"/>
    </source>
</evidence>
<dbReference type="Proteomes" id="UP000800094">
    <property type="component" value="Unassembled WGS sequence"/>
</dbReference>
<dbReference type="OrthoDB" id="3670687at2759"/>
<dbReference type="InterPro" id="IPR011009">
    <property type="entry name" value="Kinase-like_dom_sf"/>
</dbReference>
<dbReference type="Gene3D" id="1.10.510.10">
    <property type="entry name" value="Transferase(Phosphotransferase) domain 1"/>
    <property type="match status" value="1"/>
</dbReference>
<dbReference type="GO" id="GO:0004672">
    <property type="term" value="F:protein kinase activity"/>
    <property type="evidence" value="ECO:0007669"/>
    <property type="project" value="InterPro"/>
</dbReference>
<accession>A0A6A6HZ90</accession>
<feature type="domain" description="Protein kinase" evidence="1">
    <location>
        <begin position="17"/>
        <end position="309"/>
    </location>
</feature>
<keyword evidence="3" id="KW-1185">Reference proteome</keyword>
<evidence type="ECO:0000313" key="3">
    <source>
        <dbReference type="Proteomes" id="UP000800094"/>
    </source>
</evidence>
<dbReference type="AlphaFoldDB" id="A0A6A6HZ90"/>
<name>A0A6A6HZ90_9PLEO</name>
<dbReference type="EMBL" id="ML987206">
    <property type="protein sequence ID" value="KAF2243088.1"/>
    <property type="molecule type" value="Genomic_DNA"/>
</dbReference>
<protein>
    <recommendedName>
        <fullName evidence="1">Protein kinase domain-containing protein</fullName>
    </recommendedName>
</protein>
<reference evidence="2" key="1">
    <citation type="journal article" date="2020" name="Stud. Mycol.">
        <title>101 Dothideomycetes genomes: a test case for predicting lifestyles and emergence of pathogens.</title>
        <authorList>
            <person name="Haridas S."/>
            <person name="Albert R."/>
            <person name="Binder M."/>
            <person name="Bloem J."/>
            <person name="Labutti K."/>
            <person name="Salamov A."/>
            <person name="Andreopoulos B."/>
            <person name="Baker S."/>
            <person name="Barry K."/>
            <person name="Bills G."/>
            <person name="Bluhm B."/>
            <person name="Cannon C."/>
            <person name="Castanera R."/>
            <person name="Culley D."/>
            <person name="Daum C."/>
            <person name="Ezra D."/>
            <person name="Gonzalez J."/>
            <person name="Henrissat B."/>
            <person name="Kuo A."/>
            <person name="Liang C."/>
            <person name="Lipzen A."/>
            <person name="Lutzoni F."/>
            <person name="Magnuson J."/>
            <person name="Mondo S."/>
            <person name="Nolan M."/>
            <person name="Ohm R."/>
            <person name="Pangilinan J."/>
            <person name="Park H.-J."/>
            <person name="Ramirez L."/>
            <person name="Alfaro M."/>
            <person name="Sun H."/>
            <person name="Tritt A."/>
            <person name="Yoshinaga Y."/>
            <person name="Zwiers L.-H."/>
            <person name="Turgeon B."/>
            <person name="Goodwin S."/>
            <person name="Spatafora J."/>
            <person name="Crous P."/>
            <person name="Grigoriev I."/>
        </authorList>
    </citation>
    <scope>NUCLEOTIDE SEQUENCE</scope>
    <source>
        <strain evidence="2">CBS 122368</strain>
    </source>
</reference>
<dbReference type="SMART" id="SM00220">
    <property type="entry name" value="S_TKc"/>
    <property type="match status" value="1"/>
</dbReference>
<dbReference type="InterPro" id="IPR000719">
    <property type="entry name" value="Prot_kinase_dom"/>
</dbReference>
<dbReference type="GO" id="GO:0005524">
    <property type="term" value="F:ATP binding"/>
    <property type="evidence" value="ECO:0007669"/>
    <property type="project" value="InterPro"/>
</dbReference>
<sequence>MATDVKPTVPMSAFEKYLPLKIIGKGDDGIILLAIERKGAVPARTTVKIENSAPALRAQLVALKVVDPEKRGIVTSRFLDQLKSAQNDPEYPLASFLDNDPGLAWYTMSYVSGLSVQQLLVTSGLLPPFLLFHVFVQLCQAQFHLKTRGLCHIDLKQGGNVILRPGEDEGGLPDVILVDFGGVKSYNASRDWKICEHVLFFVSRAAGGQRRVDGGGRAVASETDVGQADQFLEYVHAYVESGVEERWTWSLEVVWEKWGGIAKHLGEAFRDDRVVRELETVLREPVIGNGELQECIGRGGLELELSLFE</sequence>